<proteinExistence type="predicted"/>
<dbReference type="EMBL" id="LR633967">
    <property type="protein sequence ID" value="VUX55476.1"/>
    <property type="molecule type" value="Genomic_DNA"/>
</dbReference>
<keyword evidence="1" id="KW-0812">Transmembrane</keyword>
<reference evidence="2" key="1">
    <citation type="submission" date="2019-07" db="EMBL/GenBank/DDBJ databases">
        <authorList>
            <person name="Weber M."/>
            <person name="Kostadinov I."/>
            <person name="Kostadinov D I."/>
        </authorList>
    </citation>
    <scope>NUCLEOTIDE SEQUENCE</scope>
    <source>
        <strain evidence="2">Gfbio:sag-sample-m06:053724c1-46a9-4a36-b237-ea2bf867836b</strain>
    </source>
</reference>
<sequence length="69" mass="7870">MRTPGTGMRRPGQRGLLTLIIVWSNKRRELAHQINFSYIRAGDQMPKHIVPIVAAVFVMLFLRLSTVPL</sequence>
<organism evidence="2">
    <name type="scientific">uncultured Woeseiaceae bacterium</name>
    <dbReference type="NCBI Taxonomy" id="1983305"/>
    <lineage>
        <taxon>Bacteria</taxon>
        <taxon>Pseudomonadati</taxon>
        <taxon>Pseudomonadota</taxon>
        <taxon>Gammaproteobacteria</taxon>
        <taxon>Woeseiales</taxon>
        <taxon>Woeseiaceae</taxon>
        <taxon>environmental samples</taxon>
    </lineage>
</organism>
<keyword evidence="1" id="KW-0472">Membrane</keyword>
<gene>
    <name evidence="2" type="ORF">JTBM06_V1_30036</name>
</gene>
<keyword evidence="1" id="KW-1133">Transmembrane helix</keyword>
<dbReference type="AlphaFoldDB" id="A0A7D9H429"/>
<accession>A0A7D9H429</accession>
<protein>
    <submittedName>
        <fullName evidence="2">Uncharacterized protein</fullName>
    </submittedName>
</protein>
<name>A0A7D9H429_9GAMM</name>
<evidence type="ECO:0000256" key="1">
    <source>
        <dbReference type="SAM" id="Phobius"/>
    </source>
</evidence>
<evidence type="ECO:0000313" key="2">
    <source>
        <dbReference type="EMBL" id="VUX55476.1"/>
    </source>
</evidence>
<feature type="transmembrane region" description="Helical" evidence="1">
    <location>
        <begin position="49"/>
        <end position="66"/>
    </location>
</feature>